<dbReference type="RefSeq" id="WP_230552976.1">
    <property type="nucleotide sequence ID" value="NZ_JAJISD010000010.1"/>
</dbReference>
<dbReference type="Gene3D" id="1.20.1050.10">
    <property type="match status" value="1"/>
</dbReference>
<dbReference type="Pfam" id="PF13409">
    <property type="entry name" value="GST_N_2"/>
    <property type="match status" value="1"/>
</dbReference>
<proteinExistence type="predicted"/>
<evidence type="ECO:0000313" key="3">
    <source>
        <dbReference type="EMBL" id="MCC8431598.1"/>
    </source>
</evidence>
<feature type="domain" description="GST C-terminal" evidence="2">
    <location>
        <begin position="85"/>
        <end position="208"/>
    </location>
</feature>
<evidence type="ECO:0000259" key="2">
    <source>
        <dbReference type="PROSITE" id="PS50405"/>
    </source>
</evidence>
<organism evidence="3 4">
    <name type="scientific">Reyranella aquatilis</name>
    <dbReference type="NCBI Taxonomy" id="2035356"/>
    <lineage>
        <taxon>Bacteria</taxon>
        <taxon>Pseudomonadati</taxon>
        <taxon>Pseudomonadota</taxon>
        <taxon>Alphaproteobacteria</taxon>
        <taxon>Hyphomicrobiales</taxon>
        <taxon>Reyranellaceae</taxon>
        <taxon>Reyranella</taxon>
    </lineage>
</organism>
<dbReference type="InterPro" id="IPR036249">
    <property type="entry name" value="Thioredoxin-like_sf"/>
</dbReference>
<feature type="domain" description="GST N-terminal" evidence="1">
    <location>
        <begin position="1"/>
        <end position="80"/>
    </location>
</feature>
<dbReference type="PANTHER" id="PTHR44051:SF8">
    <property type="entry name" value="GLUTATHIONE S-TRANSFERASE GSTA"/>
    <property type="match status" value="1"/>
</dbReference>
<dbReference type="Proteomes" id="UP001198862">
    <property type="component" value="Unassembled WGS sequence"/>
</dbReference>
<dbReference type="EMBL" id="JAJISD010000010">
    <property type="protein sequence ID" value="MCC8431598.1"/>
    <property type="molecule type" value="Genomic_DNA"/>
</dbReference>
<accession>A0ABS8L143</accession>
<dbReference type="InterPro" id="IPR040079">
    <property type="entry name" value="Glutathione_S-Trfase"/>
</dbReference>
<dbReference type="PROSITE" id="PS50405">
    <property type="entry name" value="GST_CTER"/>
    <property type="match status" value="1"/>
</dbReference>
<comment type="caution">
    <text evidence="3">The sequence shown here is derived from an EMBL/GenBank/DDBJ whole genome shotgun (WGS) entry which is preliminary data.</text>
</comment>
<dbReference type="CDD" id="cd03188">
    <property type="entry name" value="GST_C_Beta"/>
    <property type="match status" value="1"/>
</dbReference>
<dbReference type="SFLD" id="SFLDG00358">
    <property type="entry name" value="Main_(cytGST)"/>
    <property type="match status" value="1"/>
</dbReference>
<dbReference type="SUPFAM" id="SSF52833">
    <property type="entry name" value="Thioredoxin-like"/>
    <property type="match status" value="1"/>
</dbReference>
<protein>
    <submittedName>
        <fullName evidence="3">Glutathione S-transferase family protein</fullName>
    </submittedName>
</protein>
<dbReference type="SFLD" id="SFLDG01150">
    <property type="entry name" value="Main.1:_Beta-like"/>
    <property type="match status" value="1"/>
</dbReference>
<name>A0ABS8L143_9HYPH</name>
<dbReference type="PROSITE" id="PS50404">
    <property type="entry name" value="GST_NTER"/>
    <property type="match status" value="1"/>
</dbReference>
<gene>
    <name evidence="3" type="ORF">LJ725_21705</name>
</gene>
<dbReference type="Pfam" id="PF14497">
    <property type="entry name" value="GST_C_3"/>
    <property type="match status" value="1"/>
</dbReference>
<dbReference type="SFLD" id="SFLDS00019">
    <property type="entry name" value="Glutathione_Transferase_(cytos"/>
    <property type="match status" value="1"/>
</dbReference>
<dbReference type="InterPro" id="IPR004045">
    <property type="entry name" value="Glutathione_S-Trfase_N"/>
</dbReference>
<dbReference type="Gene3D" id="3.40.30.10">
    <property type="entry name" value="Glutaredoxin"/>
    <property type="match status" value="1"/>
</dbReference>
<dbReference type="CDD" id="cd03057">
    <property type="entry name" value="GST_N_Beta"/>
    <property type="match status" value="1"/>
</dbReference>
<reference evidence="3 4" key="1">
    <citation type="submission" date="2021-11" db="EMBL/GenBank/DDBJ databases">
        <authorList>
            <person name="Lee D.-H."/>
            <person name="Kim S.-B."/>
        </authorList>
    </citation>
    <scope>NUCLEOTIDE SEQUENCE [LARGE SCALE GENOMIC DNA]</scope>
    <source>
        <strain evidence="3 4">KCTC 52223</strain>
    </source>
</reference>
<dbReference type="InterPro" id="IPR010987">
    <property type="entry name" value="Glutathione-S-Trfase_C-like"/>
</dbReference>
<keyword evidence="4" id="KW-1185">Reference proteome</keyword>
<sequence length="208" mass="22889">MKLYYMPGACSIGIHVLLEEIGKPYDVHKVDGAKQEQYGPDFVALNPKSKVPTLQRDDGSVLTEFPAIAVWLARKNPEAGLLPSDADGEARALEAMDYAVSTMHMQGFSRMFRPANFAPTEADHDKVKARGKEIMEKGLALMDKALEGKEYLAGKFSVADAALFYVSFWAAGRMKMPLPKNVAAHYERMKARPAVKRVLEQEGLSAAA</sequence>
<dbReference type="PANTHER" id="PTHR44051">
    <property type="entry name" value="GLUTATHIONE S-TRANSFERASE-RELATED"/>
    <property type="match status" value="1"/>
</dbReference>
<dbReference type="InterPro" id="IPR036282">
    <property type="entry name" value="Glutathione-S-Trfase_C_sf"/>
</dbReference>
<dbReference type="InterPro" id="IPR004046">
    <property type="entry name" value="GST_C"/>
</dbReference>
<evidence type="ECO:0000259" key="1">
    <source>
        <dbReference type="PROSITE" id="PS50404"/>
    </source>
</evidence>
<dbReference type="SUPFAM" id="SSF47616">
    <property type="entry name" value="GST C-terminal domain-like"/>
    <property type="match status" value="1"/>
</dbReference>
<evidence type="ECO:0000313" key="4">
    <source>
        <dbReference type="Proteomes" id="UP001198862"/>
    </source>
</evidence>